<feature type="compositionally biased region" description="Basic and acidic residues" evidence="2">
    <location>
        <begin position="315"/>
        <end position="334"/>
    </location>
</feature>
<feature type="compositionally biased region" description="Basic and acidic residues" evidence="2">
    <location>
        <begin position="2232"/>
        <end position="2253"/>
    </location>
</feature>
<sequence length="2379" mass="269723">MVDDRCGLPQYACYKADKNYSIALSGYINFYFYKINLKLHVEINRAIDAPDAIAISAQETQPVSHGELVGSGARYLATPNRRALDDGMCITMREAWLTIDRLRSGRDIRLSTATMRALNSRRPRSTASIYRLVPRSTLCFFFLLCVLHHTRARSVPHDDGSVIVDHDKISKPVEVSDSDNVNKEDVDQARKSLVIVEHDEDEDVSEGRNNSEEEIFIEDPEKIQAEAAGDEGSVAKKRRRNDVNLPSKPVSQNGETVAQNVEEKNEGIRRFDAQFESDDTETILDQRNVSDNRENSQDSQEDTIKINVEELHADVKNVDVHAEGRAEPEEEKNVDTSSNLGENLEDIKLKCTDKIDLNKEETGQIENLAEHNLDEAQIENIEEVNEDVRNELRSLQLAQTEETESNQEKHVVEETESNQEKRVIDEASSNEEIGDDVDLDLNRENRASVVQGKSKYKSSTVYLNAEEGNLPGREQESIVDGQIKKLISIRNDALESVSNDAKESEKFDEESLLSEKLVEVEAVAAEKDEEIRNQRSSMEVTSTQSENLDHLSSTTEADLNRFQKWKNQAAFLQEQIKNRTFLQYLREQAIEVLPDIPKFTENQLLDTLKNIAITRESLTNETYLASLNATELTKNQLEIIKCAEQLVQTKQRQSFVENIGECIRGLSVFNCIRIFVWPVVLDNLPESVKQPLNYLPIEVNLMNLFQGNKAKSARSENSIHHPWLITPEFVVFNILKGALESKVTYDLMPTFIDPSNETLRALLTIGQLQILQMAEKLLPGERRREYADRMFSCVRRFEYFSCIKYFAWPMVKQHYPTLPAFPDYQNWYPSIPLYPQYPIIPFPSFVGTPGELPEVIEADATRMRKPKPEAVIVNILQNTLKEHAKVPPPSITHTDSYIAVLPPEQLLSIHMAEQLLPIAYRPEFVQKTVKCIQEFNYVTCFKYSTWPTVKQFIPNLPDISEWLPDWQLPDFFGLLPNFQIPDFSSILGGSQSPTLPIPPTLPNPPTTTTPLVTENPSESAGAEKLSNRIPLLSRQNEISSKASSELENKVTEILTKVHNSLKATSKNSHLIVNENVIVLATITEKQLNILQLAESMVPPPARAPLVIQVMSCLQANNDFLNCTRYVIWPTVALYVPNFPEFPDFSSAQQPSKQEDQIPLKDKNISTIKDQQEWNKSQTNSNVKIISRTKFSPNNGPVISITGTRFVPIFTEHPESVILNILKTIQLSSPNVRDEQSVKITSTQHFDHLLNDQQLTILKITEGLLPDAIRSAFIDRMIECIRKNNFLGCSRTVLWPSLSKYFPRLPSFPNFEGHPQAANNTKTTLPQNLTDPSPLSETDVKVGQHGDATVTITDTRFYPIFSEHPEGVILRILKTVQHSTPEVLPSMITSRSPHITSYFTEQQGNIVQIAESLLPESVRPIFVERMIACVRESTFLDCMRNIAWPTIAQFFPRLPNFPNFENFQILPRTKLDLSSIILRNAYSDNQTSNEKSENISKIAIKTIEDKIESTLKDLLSKNSSPRLEDSYLDVNNPVIGTFLTAQEMNIVRLAERAIPDLIRREYVTNLLDCVRRSNNFMTCTQHVTWPILKQFSPSIPSLEELFGQLQTPSAGQIPGISLIPGSGQIPGISQIPGSGTGQIPGASQILGIGQFQIPGQIPSFPGNPFAERPGIQFPLPQRPTIPSGIQTGIPQFPGLPSFGGINYPQIHILSDAPKESKLQEPKLQESKSQESKLQEPKPQELKSQEQTIQSKVAHAVEQANQISGESRASNTASVDKQGTIPKYLGQSSNILIDSKEKVQLSEFKQQPLSESVPSSESSKKHERKRRSTDQLLNSYYETEGEIEQTSETTMDSMFPNITESDFLQLLVNISKSEKFLEENSKDNSKEYFVDTLNYTIRNSLTADQYEILKLVEDLNEHTANRNFLSRVVRCVQSLSFIRCMGIFVWPVITSIVPSILPSLPSFPIGFGRSMETEVQNFFGMSTKDFEKELLARKKSMENIFLDWYKTAMEDKFQIDMGFLKLKGYGNGEIGISFNGFREGRATKIKDNKNLPSILTIISDIMEEVLDQRPDNEKLKKEKEKKERSLDDMQDANFQLLQESEYTDIKRSINDDKIITMFLDKIKANATDFADGDVAQFLNVDNAYNAFSVLFGTRLNEKFASRLKAFTEEHLRRDNTEKHMKNLSTEEIKVPLKEEMTYEIQKESVENDKRKRDHRAKNEFRSLLNEYSEDLEKKVEVSMQKNEDPDNENRIKDTESSSDNNVRSELRVYLPRLQEDIMSKKITSAMIHLGRALKTKMSHLTPGIGFIITFIIQIALAHAKAAASIAGMISNMALASAIFGMIRQSVFGSENPKIKYVYDNDQTGPGITWPHHHRSYYHHEK</sequence>
<evidence type="ECO:0000313" key="3">
    <source>
        <dbReference type="EMBL" id="KYM84134.1"/>
    </source>
</evidence>
<feature type="region of interest" description="Disordered" evidence="2">
    <location>
        <begin position="996"/>
        <end position="1024"/>
    </location>
</feature>
<accession>A0A195BH87</accession>
<feature type="compositionally biased region" description="Polar residues" evidence="2">
    <location>
        <begin position="534"/>
        <end position="550"/>
    </location>
</feature>
<feature type="region of interest" description="Disordered" evidence="2">
    <location>
        <begin position="1714"/>
        <end position="1748"/>
    </location>
</feature>
<dbReference type="PANTHER" id="PTHR34491">
    <property type="entry name" value="A-TYPE INCLUSION PROTEIN, PUTATIVE-RELATED"/>
    <property type="match status" value="1"/>
</dbReference>
<reference evidence="3 4" key="1">
    <citation type="submission" date="2015-09" db="EMBL/GenBank/DDBJ databases">
        <title>Atta colombica WGS genome.</title>
        <authorList>
            <person name="Nygaard S."/>
            <person name="Hu H."/>
            <person name="Boomsma J."/>
            <person name="Zhang G."/>
        </authorList>
    </citation>
    <scope>NUCLEOTIDE SEQUENCE [LARGE SCALE GENOMIC DNA]</scope>
    <source>
        <strain evidence="3">Treedump-2</strain>
        <tissue evidence="3">Whole body</tissue>
    </source>
</reference>
<feature type="region of interest" description="Disordered" evidence="2">
    <location>
        <begin position="398"/>
        <end position="426"/>
    </location>
</feature>
<dbReference type="PANTHER" id="PTHR34491:SF156">
    <property type="entry name" value="KINESIN MOTOR DOMAIN-CONTAINING PROTEIN"/>
    <property type="match status" value="1"/>
</dbReference>
<feature type="region of interest" description="Disordered" evidence="2">
    <location>
        <begin position="224"/>
        <end position="257"/>
    </location>
</feature>
<dbReference type="Proteomes" id="UP000078540">
    <property type="component" value="Unassembled WGS sequence"/>
</dbReference>
<protein>
    <recommendedName>
        <fullName evidence="5">Circumsporozoite protein</fullName>
    </recommendedName>
</protein>
<evidence type="ECO:0000313" key="4">
    <source>
        <dbReference type="Proteomes" id="UP000078540"/>
    </source>
</evidence>
<feature type="coiled-coil region" evidence="1">
    <location>
        <begin position="2070"/>
        <end position="2097"/>
    </location>
</feature>
<proteinExistence type="predicted"/>
<evidence type="ECO:0008006" key="5">
    <source>
        <dbReference type="Google" id="ProtNLM"/>
    </source>
</evidence>
<keyword evidence="4" id="KW-1185">Reference proteome</keyword>
<feature type="region of interest" description="Disordered" evidence="2">
    <location>
        <begin position="1801"/>
        <end position="1831"/>
    </location>
</feature>
<dbReference type="EMBL" id="KQ976467">
    <property type="protein sequence ID" value="KYM84134.1"/>
    <property type="molecule type" value="Genomic_DNA"/>
</dbReference>
<gene>
    <name evidence="3" type="ORF">ALC53_05511</name>
</gene>
<dbReference type="STRING" id="520822.A0A195BH87"/>
<feature type="region of interest" description="Disordered" evidence="2">
    <location>
        <begin position="315"/>
        <end position="340"/>
    </location>
</feature>
<evidence type="ECO:0000256" key="1">
    <source>
        <dbReference type="SAM" id="Coils"/>
    </source>
</evidence>
<name>A0A195BH87_9HYME</name>
<feature type="compositionally biased region" description="Basic and acidic residues" evidence="2">
    <location>
        <begin position="406"/>
        <end position="425"/>
    </location>
</feature>
<feature type="compositionally biased region" description="Pro residues" evidence="2">
    <location>
        <begin position="996"/>
        <end position="1007"/>
    </location>
</feature>
<keyword evidence="1" id="KW-0175">Coiled coil</keyword>
<organism evidence="3 4">
    <name type="scientific">Atta colombica</name>
    <dbReference type="NCBI Taxonomy" id="520822"/>
    <lineage>
        <taxon>Eukaryota</taxon>
        <taxon>Metazoa</taxon>
        <taxon>Ecdysozoa</taxon>
        <taxon>Arthropoda</taxon>
        <taxon>Hexapoda</taxon>
        <taxon>Insecta</taxon>
        <taxon>Pterygota</taxon>
        <taxon>Neoptera</taxon>
        <taxon>Endopterygota</taxon>
        <taxon>Hymenoptera</taxon>
        <taxon>Apocrita</taxon>
        <taxon>Aculeata</taxon>
        <taxon>Formicoidea</taxon>
        <taxon>Formicidae</taxon>
        <taxon>Myrmicinae</taxon>
        <taxon>Atta</taxon>
    </lineage>
</organism>
<feature type="region of interest" description="Disordered" evidence="2">
    <location>
        <begin position="2232"/>
        <end position="2257"/>
    </location>
</feature>
<feature type="compositionally biased region" description="Basic and acidic residues" evidence="2">
    <location>
        <begin position="1714"/>
        <end position="1742"/>
    </location>
</feature>
<evidence type="ECO:0000256" key="2">
    <source>
        <dbReference type="SAM" id="MobiDB-lite"/>
    </source>
</evidence>
<feature type="region of interest" description="Disordered" evidence="2">
    <location>
        <begin position="530"/>
        <end position="550"/>
    </location>
</feature>